<evidence type="ECO:0000256" key="6">
    <source>
        <dbReference type="ARBA" id="ARBA00023136"/>
    </source>
</evidence>
<dbReference type="InterPro" id="IPR000531">
    <property type="entry name" value="Beta-barrel_TonB"/>
</dbReference>
<feature type="chain" id="PRO_5012364031" evidence="10">
    <location>
        <begin position="25"/>
        <end position="1087"/>
    </location>
</feature>
<evidence type="ECO:0000256" key="2">
    <source>
        <dbReference type="ARBA" id="ARBA00022448"/>
    </source>
</evidence>
<dbReference type="Gene3D" id="2.60.40.1120">
    <property type="entry name" value="Carboxypeptidase-like, regulatory domain"/>
    <property type="match status" value="1"/>
</dbReference>
<dbReference type="NCBIfam" id="TIGR04056">
    <property type="entry name" value="OMP_RagA_SusC"/>
    <property type="match status" value="1"/>
</dbReference>
<dbReference type="GO" id="GO:0009279">
    <property type="term" value="C:cell outer membrane"/>
    <property type="evidence" value="ECO:0007669"/>
    <property type="project" value="UniProtKB-SubCell"/>
</dbReference>
<dbReference type="InterPro" id="IPR023997">
    <property type="entry name" value="TonB-dep_OMP_SusC/RagA_CS"/>
</dbReference>
<evidence type="ECO:0000256" key="4">
    <source>
        <dbReference type="ARBA" id="ARBA00022692"/>
    </source>
</evidence>
<keyword evidence="10" id="KW-0732">Signal</keyword>
<dbReference type="InterPro" id="IPR008969">
    <property type="entry name" value="CarboxyPept-like_regulatory"/>
</dbReference>
<dbReference type="OrthoDB" id="778480at2"/>
<dbReference type="InterPro" id="IPR037066">
    <property type="entry name" value="Plug_dom_sf"/>
</dbReference>
<protein>
    <submittedName>
        <fullName evidence="13">TonB-linked outer membrane protein, SusC/RagA family</fullName>
    </submittedName>
</protein>
<evidence type="ECO:0000259" key="12">
    <source>
        <dbReference type="Pfam" id="PF07715"/>
    </source>
</evidence>
<dbReference type="RefSeq" id="WP_073002866.1">
    <property type="nucleotide sequence ID" value="NZ_FQUM01000008.1"/>
</dbReference>
<comment type="subcellular location">
    <subcellularLocation>
        <location evidence="1 8">Cell outer membrane</location>
        <topology evidence="1 8">Multi-pass membrane protein</topology>
    </subcellularLocation>
</comment>
<keyword evidence="3 8" id="KW-1134">Transmembrane beta strand</keyword>
<dbReference type="NCBIfam" id="TIGR04057">
    <property type="entry name" value="SusC_RagA_signa"/>
    <property type="match status" value="1"/>
</dbReference>
<gene>
    <name evidence="13" type="ORF">SAMN05444274_10829</name>
</gene>
<dbReference type="InterPro" id="IPR012910">
    <property type="entry name" value="Plug_dom"/>
</dbReference>
<name>A0A1M5E020_9BACT</name>
<evidence type="ECO:0000256" key="7">
    <source>
        <dbReference type="ARBA" id="ARBA00023237"/>
    </source>
</evidence>
<dbReference type="Pfam" id="PF13715">
    <property type="entry name" value="CarbopepD_reg_2"/>
    <property type="match status" value="1"/>
</dbReference>
<evidence type="ECO:0000259" key="11">
    <source>
        <dbReference type="Pfam" id="PF00593"/>
    </source>
</evidence>
<dbReference type="InterPro" id="IPR036942">
    <property type="entry name" value="Beta-barrel_TonB_sf"/>
</dbReference>
<evidence type="ECO:0000256" key="10">
    <source>
        <dbReference type="SAM" id="SignalP"/>
    </source>
</evidence>
<comment type="similarity">
    <text evidence="8 9">Belongs to the TonB-dependent receptor family.</text>
</comment>
<feature type="signal peptide" evidence="10">
    <location>
        <begin position="1"/>
        <end position="24"/>
    </location>
</feature>
<organism evidence="13 14">
    <name type="scientific">Mariniphaga anaerophila</name>
    <dbReference type="NCBI Taxonomy" id="1484053"/>
    <lineage>
        <taxon>Bacteria</taxon>
        <taxon>Pseudomonadati</taxon>
        <taxon>Bacteroidota</taxon>
        <taxon>Bacteroidia</taxon>
        <taxon>Marinilabiliales</taxon>
        <taxon>Prolixibacteraceae</taxon>
        <taxon>Mariniphaga</taxon>
    </lineage>
</organism>
<sequence>MKAIKFSILLLLLFALEGFSVLSAQNRTVSGKVFDTQQEPLIGVTIQLEGTTQGTVTATDGSFSITVPSEAVVLNISYVGYMAQKVSVAPDQNDIEIYMEEDVILMNEMVVVGYGTQKKVNLTGAVTTVDSKGLENRVSHSVTNMLQGSVPGLNITTSSGVPGSSPNINIRGVTSINGASPLVLIDGAVGDLNRVNANDVESISVIKDASAAAVYGARAAFGVILVTTKSGAAQENKATVRYSGRYGWESPTTSTEYETTGYWSVYTVNKFWKADSGTLYVNYTDRDMQQLLARVNDKTENPDRPWVVEEVRNGRNQWVYYGNYDWWHMQYRDSHPVQQQNISISGGTEDVKYLVSGAYDRREGILKVHPDIFNRYNLRSKIDFRINKWMTMTNNTSFFASEYNFQGDGSVENTIAYGARHALANFPMKNPDGSWLYSTPYLNYKVGNGRHIMLGEGSHRNVNRASDFSNTTRLVLTPIKQLSITADFTYRQYQTRNTSRSNNLFFREYPDAPLDSYATGAGANRLDESVNTRNYYSTNMFANYSQTFGEHNLSGVVGVNYETLKLKNLSAYGEYLSSSTLDDLNLVGQNSEGQTITGVGGGQNAYALAGVFGRINYDYKNRYLFEVSGRYDGTSRFDADSRWGWFPSASAGWRISEESFFESARNMIDNLKLRASFGSLGNQNVSSYYTYLRLVSINDFAGYSFNEGSTMGKYSSLGAPVASDLTWETAAQWDVGFDLTMVNNRLNFTADVYIRDTKNMLTDGIELPSVYGASVPKMNTADLRTKGYELSASWRDQLTVISKPLEYSIGVNVSNYISTITKYDNADKTFAKSYYEGMRLGEIWGFVTDGLYQSTEEAQAYAQEVDLSFINSRITGGWQAGDLKFLDLDGDKILGIGSNSVNDPGDRKILGNSLPSFSYGINTSIRWYGFDVSAFFQGTGNHYWYPTGQSMPFWGPYSYPYLTYLQKDFLKDVWAEDNRDAYFTRPMAYSATSGPLSKVNDRYLQNLRYLRFKNLTIGYTIPSGLTNKAGIDVVRFYFSGENLCYWSPLKKRTKYIDPEGALDRSGAYNNSFYPWQKTFMFGVDITF</sequence>
<keyword evidence="5 9" id="KW-0798">TonB box</keyword>
<dbReference type="InterPro" id="IPR023996">
    <property type="entry name" value="TonB-dep_OMP_SusC/RagA"/>
</dbReference>
<dbReference type="EMBL" id="FQUM01000008">
    <property type="protein sequence ID" value="SHF72516.1"/>
    <property type="molecule type" value="Genomic_DNA"/>
</dbReference>
<keyword evidence="2 8" id="KW-0813">Transport</keyword>
<evidence type="ECO:0000256" key="1">
    <source>
        <dbReference type="ARBA" id="ARBA00004571"/>
    </source>
</evidence>
<evidence type="ECO:0000313" key="14">
    <source>
        <dbReference type="Proteomes" id="UP000184164"/>
    </source>
</evidence>
<evidence type="ECO:0000256" key="5">
    <source>
        <dbReference type="ARBA" id="ARBA00023077"/>
    </source>
</evidence>
<dbReference type="Gene3D" id="2.40.170.20">
    <property type="entry name" value="TonB-dependent receptor, beta-barrel domain"/>
    <property type="match status" value="1"/>
</dbReference>
<keyword evidence="14" id="KW-1185">Reference proteome</keyword>
<evidence type="ECO:0000256" key="8">
    <source>
        <dbReference type="PROSITE-ProRule" id="PRU01360"/>
    </source>
</evidence>
<evidence type="ECO:0000313" key="13">
    <source>
        <dbReference type="EMBL" id="SHF72516.1"/>
    </source>
</evidence>
<dbReference type="SUPFAM" id="SSF49464">
    <property type="entry name" value="Carboxypeptidase regulatory domain-like"/>
    <property type="match status" value="1"/>
</dbReference>
<accession>A0A1M5E020</accession>
<dbReference type="PROSITE" id="PS52016">
    <property type="entry name" value="TONB_DEPENDENT_REC_3"/>
    <property type="match status" value="1"/>
</dbReference>
<keyword evidence="6 8" id="KW-0472">Membrane</keyword>
<feature type="domain" description="TonB-dependent receptor plug" evidence="12">
    <location>
        <begin position="119"/>
        <end position="223"/>
    </location>
</feature>
<dbReference type="STRING" id="1484053.SAMN05444274_10829"/>
<dbReference type="Proteomes" id="UP000184164">
    <property type="component" value="Unassembled WGS sequence"/>
</dbReference>
<dbReference type="SUPFAM" id="SSF56935">
    <property type="entry name" value="Porins"/>
    <property type="match status" value="1"/>
</dbReference>
<evidence type="ECO:0000256" key="9">
    <source>
        <dbReference type="RuleBase" id="RU003357"/>
    </source>
</evidence>
<keyword evidence="7 8" id="KW-0998">Cell outer membrane</keyword>
<proteinExistence type="inferred from homology"/>
<dbReference type="Pfam" id="PF07715">
    <property type="entry name" value="Plug"/>
    <property type="match status" value="1"/>
</dbReference>
<feature type="domain" description="TonB-dependent receptor-like beta-barrel" evidence="11">
    <location>
        <begin position="434"/>
        <end position="880"/>
    </location>
</feature>
<dbReference type="InterPro" id="IPR039426">
    <property type="entry name" value="TonB-dep_rcpt-like"/>
</dbReference>
<dbReference type="Gene3D" id="2.170.130.10">
    <property type="entry name" value="TonB-dependent receptor, plug domain"/>
    <property type="match status" value="1"/>
</dbReference>
<reference evidence="13 14" key="1">
    <citation type="submission" date="2016-11" db="EMBL/GenBank/DDBJ databases">
        <authorList>
            <person name="Jaros S."/>
            <person name="Januszkiewicz K."/>
            <person name="Wedrychowicz H."/>
        </authorList>
    </citation>
    <scope>NUCLEOTIDE SEQUENCE [LARGE SCALE GENOMIC DNA]</scope>
    <source>
        <strain evidence="13 14">DSM 26910</strain>
    </source>
</reference>
<keyword evidence="4 8" id="KW-0812">Transmembrane</keyword>
<dbReference type="Pfam" id="PF00593">
    <property type="entry name" value="TonB_dep_Rec_b-barrel"/>
    <property type="match status" value="1"/>
</dbReference>
<dbReference type="AlphaFoldDB" id="A0A1M5E020"/>
<evidence type="ECO:0000256" key="3">
    <source>
        <dbReference type="ARBA" id="ARBA00022452"/>
    </source>
</evidence>